<dbReference type="GO" id="GO:0003700">
    <property type="term" value="F:DNA-binding transcription factor activity"/>
    <property type="evidence" value="ECO:0007669"/>
    <property type="project" value="InterPro"/>
</dbReference>
<keyword evidence="1" id="KW-0805">Transcription regulation</keyword>
<dbReference type="GO" id="GO:0005829">
    <property type="term" value="C:cytosol"/>
    <property type="evidence" value="ECO:0007669"/>
    <property type="project" value="TreeGrafter"/>
</dbReference>
<dbReference type="Pfam" id="PF12625">
    <property type="entry name" value="Arabinose_bd"/>
    <property type="match status" value="1"/>
</dbReference>
<sequence length="391" mass="43692">MPMVPRALAANHVRNQRAIDRFGHNAARTPPPTSRFDPDQRRPTRMSTRSVLGLMYLLQGLKQHGHDPDLVLARHGLSEAQLDPSTRIDRTRELQIYADLADSLQGEPLIGLKLGNSYGLAGYGPLVMLLLTCPTAWDAIQTGVKYQKLTYLYGTLRLEPGERQSALILAPMAMAAAAFRFRVDGEVSGTFKMVRDMQTAMGMDLRPVQVDMPYPKPPEAAAYEQHFGCPVRFGEREARFWLRNEHLQTKLPTHDATAHAMYRSLCDQQLKAQEASGDSLAERVLAHLALFTGDYPSADEVARSFGLSERSLRRQLTDDSGRSFRDLLAEARYAKARQLLRGTHQPIEAIAQQLGYAEAAAFIHAFRRWAGLSPRAYRQGGEPTPRSVKTD</sequence>
<dbReference type="InterPro" id="IPR018060">
    <property type="entry name" value="HTH_AraC"/>
</dbReference>
<dbReference type="SMART" id="SM00342">
    <property type="entry name" value="HTH_ARAC"/>
    <property type="match status" value="1"/>
</dbReference>
<reference evidence="6 7" key="1">
    <citation type="submission" date="2019-02" db="EMBL/GenBank/DDBJ databases">
        <title>Aquabacterium sp. strain KMB7.</title>
        <authorList>
            <person name="Chen W.-M."/>
        </authorList>
    </citation>
    <scope>NUCLEOTIDE SEQUENCE [LARGE SCALE GENOMIC DNA]</scope>
    <source>
        <strain evidence="6 7">KMB7</strain>
    </source>
</reference>
<dbReference type="AlphaFoldDB" id="A0A4Q9GUZ0"/>
<dbReference type="Pfam" id="PF12833">
    <property type="entry name" value="HTH_18"/>
    <property type="match status" value="1"/>
</dbReference>
<dbReference type="GO" id="GO:0000976">
    <property type="term" value="F:transcription cis-regulatory region binding"/>
    <property type="evidence" value="ECO:0007669"/>
    <property type="project" value="TreeGrafter"/>
</dbReference>
<evidence type="ECO:0000259" key="5">
    <source>
        <dbReference type="PROSITE" id="PS01124"/>
    </source>
</evidence>
<dbReference type="Proteomes" id="UP000292120">
    <property type="component" value="Unassembled WGS sequence"/>
</dbReference>
<comment type="caution">
    <text evidence="6">The sequence shown here is derived from an EMBL/GenBank/DDBJ whole genome shotgun (WGS) entry which is preliminary data.</text>
</comment>
<evidence type="ECO:0000256" key="4">
    <source>
        <dbReference type="SAM" id="MobiDB-lite"/>
    </source>
</evidence>
<dbReference type="Gene3D" id="1.10.10.60">
    <property type="entry name" value="Homeodomain-like"/>
    <property type="match status" value="1"/>
</dbReference>
<dbReference type="InterPro" id="IPR009057">
    <property type="entry name" value="Homeodomain-like_sf"/>
</dbReference>
<gene>
    <name evidence="6" type="ORF">EYS42_16135</name>
</gene>
<organism evidence="6 7">
    <name type="scientific">Aquabacterium lacunae</name>
    <dbReference type="NCBI Taxonomy" id="2528630"/>
    <lineage>
        <taxon>Bacteria</taxon>
        <taxon>Pseudomonadati</taxon>
        <taxon>Pseudomonadota</taxon>
        <taxon>Betaproteobacteria</taxon>
        <taxon>Burkholderiales</taxon>
        <taxon>Aquabacterium</taxon>
    </lineage>
</organism>
<name>A0A4Q9GUZ0_9BURK</name>
<feature type="domain" description="HTH araC/xylS-type" evidence="5">
    <location>
        <begin position="282"/>
        <end position="380"/>
    </location>
</feature>
<dbReference type="PROSITE" id="PS01124">
    <property type="entry name" value="HTH_ARAC_FAMILY_2"/>
    <property type="match status" value="1"/>
</dbReference>
<feature type="region of interest" description="Disordered" evidence="4">
    <location>
        <begin position="21"/>
        <end position="44"/>
    </location>
</feature>
<protein>
    <submittedName>
        <fullName evidence="6">AraC family transcriptional regulator</fullName>
    </submittedName>
</protein>
<evidence type="ECO:0000256" key="3">
    <source>
        <dbReference type="ARBA" id="ARBA00023163"/>
    </source>
</evidence>
<dbReference type="PANTHER" id="PTHR47894:SF1">
    <property type="entry name" value="HTH-TYPE TRANSCRIPTIONAL REGULATOR VQSM"/>
    <property type="match status" value="1"/>
</dbReference>
<accession>A0A4Q9GUZ0</accession>
<dbReference type="SUPFAM" id="SSF46689">
    <property type="entry name" value="Homeodomain-like"/>
    <property type="match status" value="1"/>
</dbReference>
<evidence type="ECO:0000256" key="2">
    <source>
        <dbReference type="ARBA" id="ARBA00023125"/>
    </source>
</evidence>
<dbReference type="PANTHER" id="PTHR47894">
    <property type="entry name" value="HTH-TYPE TRANSCRIPTIONAL REGULATOR GADX"/>
    <property type="match status" value="1"/>
</dbReference>
<keyword evidence="3" id="KW-0804">Transcription</keyword>
<evidence type="ECO:0000313" key="6">
    <source>
        <dbReference type="EMBL" id="TBO27957.1"/>
    </source>
</evidence>
<dbReference type="EMBL" id="SIXI01000008">
    <property type="protein sequence ID" value="TBO27957.1"/>
    <property type="molecule type" value="Genomic_DNA"/>
</dbReference>
<dbReference type="InterPro" id="IPR032687">
    <property type="entry name" value="AraC-type_N"/>
</dbReference>
<keyword evidence="7" id="KW-1185">Reference proteome</keyword>
<evidence type="ECO:0000256" key="1">
    <source>
        <dbReference type="ARBA" id="ARBA00023015"/>
    </source>
</evidence>
<keyword evidence="2" id="KW-0238">DNA-binding</keyword>
<proteinExistence type="predicted"/>
<evidence type="ECO:0000313" key="7">
    <source>
        <dbReference type="Proteomes" id="UP000292120"/>
    </source>
</evidence>